<name>A0A5C2RPQ0_9APHY</name>
<dbReference type="STRING" id="1328759.A0A5C2RPQ0"/>
<dbReference type="AlphaFoldDB" id="A0A5C2RPQ0"/>
<dbReference type="SUPFAM" id="SSF51735">
    <property type="entry name" value="NAD(P)-binding Rossmann-fold domains"/>
    <property type="match status" value="1"/>
</dbReference>
<dbReference type="InterPro" id="IPR002587">
    <property type="entry name" value="Myo-inos-1-P_Synthase"/>
</dbReference>
<evidence type="ECO:0000313" key="1">
    <source>
        <dbReference type="EMBL" id="RPD52427.1"/>
    </source>
</evidence>
<dbReference type="GO" id="GO:0004512">
    <property type="term" value="F:inositol-3-phosphate synthase activity"/>
    <property type="evidence" value="ECO:0007669"/>
    <property type="project" value="InterPro"/>
</dbReference>
<reference evidence="1" key="1">
    <citation type="journal article" date="2018" name="Genome Biol. Evol.">
        <title>Genomics and development of Lentinus tigrinus, a white-rot wood-decaying mushroom with dimorphic fruiting bodies.</title>
        <authorList>
            <person name="Wu B."/>
            <person name="Xu Z."/>
            <person name="Knudson A."/>
            <person name="Carlson A."/>
            <person name="Chen N."/>
            <person name="Kovaka S."/>
            <person name="LaButti K."/>
            <person name="Lipzen A."/>
            <person name="Pennachio C."/>
            <person name="Riley R."/>
            <person name="Schakwitz W."/>
            <person name="Umezawa K."/>
            <person name="Ohm R.A."/>
            <person name="Grigoriev I.V."/>
            <person name="Nagy L.G."/>
            <person name="Gibbons J."/>
            <person name="Hibbett D."/>
        </authorList>
    </citation>
    <scope>NUCLEOTIDE SEQUENCE [LARGE SCALE GENOMIC DNA]</scope>
    <source>
        <strain evidence="1">ALCF2SS1-6</strain>
    </source>
</reference>
<proteinExistence type="predicted"/>
<protein>
    <submittedName>
        <fullName evidence="1">Uncharacterized protein</fullName>
    </submittedName>
</protein>
<dbReference type="OrthoDB" id="2887at2759"/>
<dbReference type="Gene3D" id="3.30.2360.10">
    <property type="entry name" value="Glyceraldehyde-3-phosphate dehydrogenase-like domain"/>
    <property type="match status" value="1"/>
</dbReference>
<dbReference type="EMBL" id="ML122363">
    <property type="protein sequence ID" value="RPD52427.1"/>
    <property type="molecule type" value="Genomic_DNA"/>
</dbReference>
<dbReference type="GO" id="GO:0008654">
    <property type="term" value="P:phospholipid biosynthetic process"/>
    <property type="evidence" value="ECO:0007669"/>
    <property type="project" value="InterPro"/>
</dbReference>
<evidence type="ECO:0000313" key="2">
    <source>
        <dbReference type="Proteomes" id="UP000313359"/>
    </source>
</evidence>
<dbReference type="GO" id="GO:0006021">
    <property type="term" value="P:inositol biosynthetic process"/>
    <property type="evidence" value="ECO:0007669"/>
    <property type="project" value="InterPro"/>
</dbReference>
<accession>A0A5C2RPQ0</accession>
<sequence length="120" mass="12760">MVASNVLLFKPPQPSVPAGTKDAKGEHSDHIVVHQDLLLAMPLILGLGAPDACQVLQRVGGQGLQAALPVLSLFSYMLKAPLARPSMDLINSLNRQRNAAEAFLKACIGLSRSRWTAAPP</sequence>
<organism evidence="1 2">
    <name type="scientific">Lentinus tigrinus ALCF2SS1-6</name>
    <dbReference type="NCBI Taxonomy" id="1328759"/>
    <lineage>
        <taxon>Eukaryota</taxon>
        <taxon>Fungi</taxon>
        <taxon>Dikarya</taxon>
        <taxon>Basidiomycota</taxon>
        <taxon>Agaricomycotina</taxon>
        <taxon>Agaricomycetes</taxon>
        <taxon>Polyporales</taxon>
        <taxon>Polyporaceae</taxon>
        <taxon>Lentinus</taxon>
    </lineage>
</organism>
<dbReference type="InterPro" id="IPR036291">
    <property type="entry name" value="NAD(P)-bd_dom_sf"/>
</dbReference>
<gene>
    <name evidence="1" type="ORF">L227DRAFT_617825</name>
</gene>
<dbReference type="PANTHER" id="PTHR11510">
    <property type="entry name" value="MYO-INOSITOL-1 PHOSPHATE SYNTHASE"/>
    <property type="match status" value="1"/>
</dbReference>
<dbReference type="Proteomes" id="UP000313359">
    <property type="component" value="Unassembled WGS sequence"/>
</dbReference>
<keyword evidence="2" id="KW-1185">Reference proteome</keyword>
<dbReference type="Pfam" id="PF07994">
    <property type="entry name" value="NAD_binding_5"/>
    <property type="match status" value="1"/>
</dbReference>